<evidence type="ECO:0000256" key="1">
    <source>
        <dbReference type="SAM" id="MobiDB-lite"/>
    </source>
</evidence>
<accession>A0ABQ3HFA9</accession>
<proteinExistence type="predicted"/>
<keyword evidence="2" id="KW-0472">Membrane</keyword>
<evidence type="ECO:0000313" key="3">
    <source>
        <dbReference type="EMBL" id="GHE16271.1"/>
    </source>
</evidence>
<comment type="caution">
    <text evidence="3">The sequence shown here is derived from an EMBL/GenBank/DDBJ whole genome shotgun (WGS) entry which is preliminary data.</text>
</comment>
<dbReference type="Proteomes" id="UP000597341">
    <property type="component" value="Unassembled WGS sequence"/>
</dbReference>
<feature type="region of interest" description="Disordered" evidence="1">
    <location>
        <begin position="82"/>
        <end position="103"/>
    </location>
</feature>
<protein>
    <submittedName>
        <fullName evidence="3">Uncharacterized protein</fullName>
    </submittedName>
</protein>
<feature type="transmembrane region" description="Helical" evidence="2">
    <location>
        <begin position="21"/>
        <end position="39"/>
    </location>
</feature>
<keyword evidence="2" id="KW-1133">Transmembrane helix</keyword>
<keyword evidence="2" id="KW-0812">Transmembrane</keyword>
<name>A0ABQ3HFA9_9ACTN</name>
<gene>
    <name evidence="3" type="ORF">GCM10011376_08810</name>
</gene>
<reference evidence="4" key="1">
    <citation type="journal article" date="2019" name="Int. J. Syst. Evol. Microbiol.">
        <title>The Global Catalogue of Microorganisms (GCM) 10K type strain sequencing project: providing services to taxonomists for standard genome sequencing and annotation.</title>
        <authorList>
            <consortium name="The Broad Institute Genomics Platform"/>
            <consortium name="The Broad Institute Genome Sequencing Center for Infectious Disease"/>
            <person name="Wu L."/>
            <person name="Ma J."/>
        </authorList>
    </citation>
    <scope>NUCLEOTIDE SEQUENCE [LARGE SCALE GENOMIC DNA]</scope>
    <source>
        <strain evidence="4">CGMCC 1.12791</strain>
    </source>
</reference>
<organism evidence="3 4">
    <name type="scientific">Nocardioides flavus</name>
    <name type="common">ex Wang et al. 2016</name>
    <dbReference type="NCBI Taxonomy" id="2058780"/>
    <lineage>
        <taxon>Bacteria</taxon>
        <taxon>Bacillati</taxon>
        <taxon>Actinomycetota</taxon>
        <taxon>Actinomycetes</taxon>
        <taxon>Propionibacteriales</taxon>
        <taxon>Nocardioidaceae</taxon>
        <taxon>Nocardioides</taxon>
    </lineage>
</organism>
<dbReference type="PROSITE" id="PS51257">
    <property type="entry name" value="PROKAR_LIPOPROTEIN"/>
    <property type="match status" value="1"/>
</dbReference>
<evidence type="ECO:0000313" key="4">
    <source>
        <dbReference type="Proteomes" id="UP000597341"/>
    </source>
</evidence>
<keyword evidence="4" id="KW-1185">Reference proteome</keyword>
<dbReference type="RefSeq" id="WP_191278180.1">
    <property type="nucleotide sequence ID" value="NZ_BNAD01000002.1"/>
</dbReference>
<sequence>MSAQRRISKAASGRRQPWLTFWGASACVLAVCFLAVLRTSGTTSAGLVLLGGPIVLGIAAALFHSTLSPVRDSVAGAGDTRGAFESGGVGDADGGAGGGDSAG</sequence>
<evidence type="ECO:0000256" key="2">
    <source>
        <dbReference type="SAM" id="Phobius"/>
    </source>
</evidence>
<feature type="transmembrane region" description="Helical" evidence="2">
    <location>
        <begin position="45"/>
        <end position="63"/>
    </location>
</feature>
<dbReference type="EMBL" id="BNAD01000002">
    <property type="protein sequence ID" value="GHE16271.1"/>
    <property type="molecule type" value="Genomic_DNA"/>
</dbReference>
<feature type="compositionally biased region" description="Gly residues" evidence="1">
    <location>
        <begin position="85"/>
        <end position="103"/>
    </location>
</feature>